<organism evidence="2 3">
    <name type="scientific">Microbulbifer thermotolerans</name>
    <dbReference type="NCBI Taxonomy" id="252514"/>
    <lineage>
        <taxon>Bacteria</taxon>
        <taxon>Pseudomonadati</taxon>
        <taxon>Pseudomonadota</taxon>
        <taxon>Gammaproteobacteria</taxon>
        <taxon>Cellvibrionales</taxon>
        <taxon>Microbulbiferaceae</taxon>
        <taxon>Microbulbifer</taxon>
    </lineage>
</organism>
<protein>
    <submittedName>
        <fullName evidence="2">Transposase</fullName>
    </submittedName>
</protein>
<proteinExistence type="predicted"/>
<sequence>GVRLDKIPDETTILNFRHLLEKHNLGKNLFQKINKHLDQHGLILREGSNVDATIISAPSSTKNKKGARDPEMHQTRKGEEWHFGMKMHIDVDESLGLIHSVETTPANE</sequence>
<evidence type="ECO:0000259" key="1">
    <source>
        <dbReference type="Pfam" id="PF01609"/>
    </source>
</evidence>
<dbReference type="GO" id="GO:0006313">
    <property type="term" value="P:DNA transposition"/>
    <property type="evidence" value="ECO:0007669"/>
    <property type="project" value="InterPro"/>
</dbReference>
<dbReference type="Pfam" id="PF01609">
    <property type="entry name" value="DDE_Tnp_1"/>
    <property type="match status" value="1"/>
</dbReference>
<gene>
    <name evidence="2" type="ORF">OQJ68_16830</name>
</gene>
<dbReference type="RefSeq" id="WP_266066813.1">
    <property type="nucleotide sequence ID" value="NZ_JAPHQB010000111.1"/>
</dbReference>
<dbReference type="EMBL" id="JAPHQB010000111">
    <property type="protein sequence ID" value="MCX2803436.1"/>
    <property type="molecule type" value="Genomic_DNA"/>
</dbReference>
<dbReference type="InterPro" id="IPR002559">
    <property type="entry name" value="Transposase_11"/>
</dbReference>
<dbReference type="GO" id="GO:0004803">
    <property type="term" value="F:transposase activity"/>
    <property type="evidence" value="ECO:0007669"/>
    <property type="project" value="InterPro"/>
</dbReference>
<dbReference type="GO" id="GO:0003677">
    <property type="term" value="F:DNA binding"/>
    <property type="evidence" value="ECO:0007669"/>
    <property type="project" value="InterPro"/>
</dbReference>
<dbReference type="PANTHER" id="PTHR35604:SF2">
    <property type="entry name" value="TRANSPOSASE INSH FOR INSERTION SEQUENCE ELEMENT IS5A-RELATED"/>
    <property type="match status" value="1"/>
</dbReference>
<feature type="domain" description="Transposase IS4-like" evidence="1">
    <location>
        <begin position="50"/>
        <end position="107"/>
    </location>
</feature>
<dbReference type="PANTHER" id="PTHR35604">
    <property type="entry name" value="TRANSPOSASE INSH FOR INSERTION SEQUENCE ELEMENT IS5A-RELATED"/>
    <property type="match status" value="1"/>
</dbReference>
<evidence type="ECO:0000313" key="2">
    <source>
        <dbReference type="EMBL" id="MCX2803436.1"/>
    </source>
</evidence>
<evidence type="ECO:0000313" key="3">
    <source>
        <dbReference type="Proteomes" id="UP001209730"/>
    </source>
</evidence>
<accession>A0AB35I373</accession>
<feature type="non-terminal residue" evidence="2">
    <location>
        <position position="108"/>
    </location>
</feature>
<dbReference type="Proteomes" id="UP001209730">
    <property type="component" value="Unassembled WGS sequence"/>
</dbReference>
<reference evidence="2" key="1">
    <citation type="submission" date="2022-11" db="EMBL/GenBank/DDBJ databases">
        <title>Chitin-degrading and fungicidal potential of chitinolytic bacterial strains from marine environment of the Pacific Ocean regions.</title>
        <authorList>
            <person name="Pentekhina I."/>
            <person name="Nedashkovskaya O."/>
            <person name="Seitkalieva A."/>
            <person name="Podvolotskaya A."/>
            <person name="Tekutyeva L."/>
            <person name="Balabanova L."/>
        </authorList>
    </citation>
    <scope>NUCLEOTIDE SEQUENCE</scope>
    <source>
        <strain evidence="2">KMM 6838</strain>
    </source>
</reference>
<dbReference type="AlphaFoldDB" id="A0AB35I373"/>
<feature type="non-terminal residue" evidence="2">
    <location>
        <position position="1"/>
    </location>
</feature>
<comment type="caution">
    <text evidence="2">The sequence shown here is derived from an EMBL/GenBank/DDBJ whole genome shotgun (WGS) entry which is preliminary data.</text>
</comment>
<name>A0AB35I373_MICTH</name>